<evidence type="ECO:0000313" key="2">
    <source>
        <dbReference type="Proteomes" id="UP001500325"/>
    </source>
</evidence>
<accession>A0ABP8WGY8</accession>
<dbReference type="Proteomes" id="UP001500325">
    <property type="component" value="Unassembled WGS sequence"/>
</dbReference>
<evidence type="ECO:0000313" key="1">
    <source>
        <dbReference type="EMBL" id="GAA4688133.1"/>
    </source>
</evidence>
<reference evidence="2" key="1">
    <citation type="journal article" date="2019" name="Int. J. Syst. Evol. Microbiol.">
        <title>The Global Catalogue of Microorganisms (GCM) 10K type strain sequencing project: providing services to taxonomists for standard genome sequencing and annotation.</title>
        <authorList>
            <consortium name="The Broad Institute Genomics Platform"/>
            <consortium name="The Broad Institute Genome Sequencing Center for Infectious Disease"/>
            <person name="Wu L."/>
            <person name="Ma J."/>
        </authorList>
    </citation>
    <scope>NUCLEOTIDE SEQUENCE [LARGE SCALE GENOMIC DNA]</scope>
    <source>
        <strain evidence="2">JCM 18055</strain>
    </source>
</reference>
<organism evidence="1 2">
    <name type="scientific">Pseudonocardia yuanmonensis</name>
    <dbReference type="NCBI Taxonomy" id="1095914"/>
    <lineage>
        <taxon>Bacteria</taxon>
        <taxon>Bacillati</taxon>
        <taxon>Actinomycetota</taxon>
        <taxon>Actinomycetes</taxon>
        <taxon>Pseudonocardiales</taxon>
        <taxon>Pseudonocardiaceae</taxon>
        <taxon>Pseudonocardia</taxon>
    </lineage>
</organism>
<name>A0ABP8WGY8_9PSEU</name>
<comment type="caution">
    <text evidence="1">The sequence shown here is derived from an EMBL/GenBank/DDBJ whole genome shotgun (WGS) entry which is preliminary data.</text>
</comment>
<protein>
    <submittedName>
        <fullName evidence="1">Uncharacterized protein</fullName>
    </submittedName>
</protein>
<keyword evidence="2" id="KW-1185">Reference proteome</keyword>
<proteinExistence type="predicted"/>
<gene>
    <name evidence="1" type="ORF">GCM10023215_25030</name>
</gene>
<sequence length="87" mass="9047">MICARVQAPTAPMRIREYSLLTVASTRPTSLLSKVNGSMELAPPVPQVGSVRPGRKSYRRIGAVTYGLAAEVVGDGPIGAPESGIPA</sequence>
<dbReference type="EMBL" id="BAABIC010000007">
    <property type="protein sequence ID" value="GAA4688133.1"/>
    <property type="molecule type" value="Genomic_DNA"/>
</dbReference>